<evidence type="ECO:0000313" key="2">
    <source>
        <dbReference type="EMBL" id="WNQ11904.1"/>
    </source>
</evidence>
<proteinExistence type="predicted"/>
<feature type="transmembrane region" description="Helical" evidence="1">
    <location>
        <begin position="28"/>
        <end position="45"/>
    </location>
</feature>
<gene>
    <name evidence="2" type="ORF">MJA45_02270</name>
</gene>
<feature type="transmembrane region" description="Helical" evidence="1">
    <location>
        <begin position="57"/>
        <end position="74"/>
    </location>
</feature>
<dbReference type="KEGG" id="paun:MJA45_02270"/>
<dbReference type="InterPro" id="IPR019649">
    <property type="entry name" value="DUF2512"/>
</dbReference>
<keyword evidence="1" id="KW-0472">Membrane</keyword>
<evidence type="ECO:0000256" key="1">
    <source>
        <dbReference type="SAM" id="Phobius"/>
    </source>
</evidence>
<dbReference type="Pfam" id="PF10710">
    <property type="entry name" value="DUF2512"/>
    <property type="match status" value="1"/>
</dbReference>
<dbReference type="AlphaFoldDB" id="A0AA96LDC4"/>
<sequence length="115" mass="12750">MTRFLSKIVVNGILLVILLRYLAEADLIAATFTAVALSVIAYLAGDQFVLRMTNNTLALVADALLALAFLWLAARYFQWPYSYAEILVTVVILTAAEALYHKLLPSWDDGKSSLR</sequence>
<protein>
    <submittedName>
        <fullName evidence="2">DUF2512 family protein</fullName>
    </submittedName>
</protein>
<organism evidence="2 3">
    <name type="scientific">Paenibacillus aurantius</name>
    <dbReference type="NCBI Taxonomy" id="2918900"/>
    <lineage>
        <taxon>Bacteria</taxon>
        <taxon>Bacillati</taxon>
        <taxon>Bacillota</taxon>
        <taxon>Bacilli</taxon>
        <taxon>Bacillales</taxon>
        <taxon>Paenibacillaceae</taxon>
        <taxon>Paenibacillus</taxon>
    </lineage>
</organism>
<keyword evidence="1" id="KW-0812">Transmembrane</keyword>
<dbReference type="RefSeq" id="WP_315605680.1">
    <property type="nucleotide sequence ID" value="NZ_CP130318.1"/>
</dbReference>
<dbReference type="Proteomes" id="UP001305702">
    <property type="component" value="Chromosome"/>
</dbReference>
<name>A0AA96LDC4_9BACL</name>
<evidence type="ECO:0000313" key="3">
    <source>
        <dbReference type="Proteomes" id="UP001305702"/>
    </source>
</evidence>
<keyword evidence="1" id="KW-1133">Transmembrane helix</keyword>
<feature type="transmembrane region" description="Helical" evidence="1">
    <location>
        <begin position="5"/>
        <end position="22"/>
    </location>
</feature>
<dbReference type="EMBL" id="CP130318">
    <property type="protein sequence ID" value="WNQ11904.1"/>
    <property type="molecule type" value="Genomic_DNA"/>
</dbReference>
<keyword evidence="3" id="KW-1185">Reference proteome</keyword>
<reference evidence="2 3" key="1">
    <citation type="submission" date="2022-02" db="EMBL/GenBank/DDBJ databases">
        <title>Paenibacillus sp. MBLB1776 Whole Genome Shotgun Sequencing.</title>
        <authorList>
            <person name="Hwang C.Y."/>
            <person name="Cho E.-S."/>
            <person name="Seo M.-J."/>
        </authorList>
    </citation>
    <scope>NUCLEOTIDE SEQUENCE [LARGE SCALE GENOMIC DNA]</scope>
    <source>
        <strain evidence="2 3">MBLB1776</strain>
    </source>
</reference>
<accession>A0AA96LDC4</accession>